<feature type="compositionally biased region" description="Low complexity" evidence="1">
    <location>
        <begin position="27"/>
        <end position="39"/>
    </location>
</feature>
<organism evidence="2 3">
    <name type="scientific">Podila minutissima</name>
    <dbReference type="NCBI Taxonomy" id="64525"/>
    <lineage>
        <taxon>Eukaryota</taxon>
        <taxon>Fungi</taxon>
        <taxon>Fungi incertae sedis</taxon>
        <taxon>Mucoromycota</taxon>
        <taxon>Mortierellomycotina</taxon>
        <taxon>Mortierellomycetes</taxon>
        <taxon>Mortierellales</taxon>
        <taxon>Mortierellaceae</taxon>
        <taxon>Podila</taxon>
    </lineage>
</organism>
<keyword evidence="3" id="KW-1185">Reference proteome</keyword>
<dbReference type="Proteomes" id="UP000696485">
    <property type="component" value="Unassembled WGS sequence"/>
</dbReference>
<gene>
    <name evidence="2" type="ORF">BG006_010770</name>
</gene>
<comment type="caution">
    <text evidence="2">The sequence shown here is derived from an EMBL/GenBank/DDBJ whole genome shotgun (WGS) entry which is preliminary data.</text>
</comment>
<feature type="region of interest" description="Disordered" evidence="1">
    <location>
        <begin position="102"/>
        <end position="160"/>
    </location>
</feature>
<feature type="compositionally biased region" description="Basic residues" evidence="1">
    <location>
        <begin position="1"/>
        <end position="11"/>
    </location>
</feature>
<dbReference type="AlphaFoldDB" id="A0A9P5VIE4"/>
<evidence type="ECO:0000313" key="2">
    <source>
        <dbReference type="EMBL" id="KAF9325760.1"/>
    </source>
</evidence>
<protein>
    <submittedName>
        <fullName evidence="2">Uncharacterized protein</fullName>
    </submittedName>
</protein>
<evidence type="ECO:0000256" key="1">
    <source>
        <dbReference type="SAM" id="MobiDB-lite"/>
    </source>
</evidence>
<dbReference type="EMBL" id="JAAAUY010000876">
    <property type="protein sequence ID" value="KAF9325760.1"/>
    <property type="molecule type" value="Genomic_DNA"/>
</dbReference>
<evidence type="ECO:0000313" key="3">
    <source>
        <dbReference type="Proteomes" id="UP000696485"/>
    </source>
</evidence>
<name>A0A9P5VIE4_9FUNG</name>
<accession>A0A9P5VIE4</accession>
<sequence>MWSPKPKRKKGASGMEAMEADATFDQTTPVPVASATPTPGGKTIVLDSGDKNRPSHQTWKHKQDHTAGAGSHQEEAARVLVAHVDDQVKEVIGMIKQLETPDKTVRSTDVAMEDARQESIATAAQKPFLDDDVRHQNNNRPKGPVDVGRSPSEPESGAHR</sequence>
<proteinExistence type="predicted"/>
<feature type="region of interest" description="Disordered" evidence="1">
    <location>
        <begin position="1"/>
        <end position="75"/>
    </location>
</feature>
<reference evidence="2" key="1">
    <citation type="journal article" date="2020" name="Fungal Divers.">
        <title>Resolving the Mortierellaceae phylogeny through synthesis of multi-gene phylogenetics and phylogenomics.</title>
        <authorList>
            <person name="Vandepol N."/>
            <person name="Liber J."/>
            <person name="Desiro A."/>
            <person name="Na H."/>
            <person name="Kennedy M."/>
            <person name="Barry K."/>
            <person name="Grigoriev I.V."/>
            <person name="Miller A.N."/>
            <person name="O'Donnell K."/>
            <person name="Stajich J.E."/>
            <person name="Bonito G."/>
        </authorList>
    </citation>
    <scope>NUCLEOTIDE SEQUENCE</scope>
    <source>
        <strain evidence="2">NVP1</strain>
    </source>
</reference>